<name>A0A433Q4G7_9FUNG</name>
<feature type="compositionally biased region" description="Polar residues" evidence="1">
    <location>
        <begin position="21"/>
        <end position="30"/>
    </location>
</feature>
<accession>A0A433Q4G7</accession>
<reference evidence="2 3" key="1">
    <citation type="journal article" date="2018" name="New Phytol.">
        <title>Phylogenomics of Endogonaceae and evolution of mycorrhizas within Mucoromycota.</title>
        <authorList>
            <person name="Chang Y."/>
            <person name="Desiro A."/>
            <person name="Na H."/>
            <person name="Sandor L."/>
            <person name="Lipzen A."/>
            <person name="Clum A."/>
            <person name="Barry K."/>
            <person name="Grigoriev I.V."/>
            <person name="Martin F.M."/>
            <person name="Stajich J.E."/>
            <person name="Smith M.E."/>
            <person name="Bonito G."/>
            <person name="Spatafora J.W."/>
        </authorList>
    </citation>
    <scope>NUCLEOTIDE SEQUENCE [LARGE SCALE GENOMIC DNA]</scope>
    <source>
        <strain evidence="2 3">AD002</strain>
    </source>
</reference>
<dbReference type="EMBL" id="RBNJ01015311">
    <property type="protein sequence ID" value="RUS24667.1"/>
    <property type="molecule type" value="Genomic_DNA"/>
</dbReference>
<evidence type="ECO:0000256" key="1">
    <source>
        <dbReference type="SAM" id="MobiDB-lite"/>
    </source>
</evidence>
<protein>
    <submittedName>
        <fullName evidence="2">Uncharacterized protein</fullName>
    </submittedName>
</protein>
<gene>
    <name evidence="2" type="ORF">BC938DRAFT_473257</name>
</gene>
<evidence type="ECO:0000313" key="2">
    <source>
        <dbReference type="EMBL" id="RUS24667.1"/>
    </source>
</evidence>
<sequence>MDTPDSQDDEPISFHSVKQMWANQEQRANQTPPPPTLPRAATFHTFRSSATQQQPTDSAPLQPLPRRNPFGDHPPPLEDPPLATATASSIASVFESRIVNKAPSSRTVTPSTSRRPSVSSLEPSPGSRTPNSRPSTPPQGPILTGAAIVAPRMPTPEPPEPPEPDPASTPPPSKRVSLFPQQFNISTTAATTTTTTTTHAEATSGSPFPSRPLAKK</sequence>
<comment type="caution">
    <text evidence="2">The sequence shown here is derived from an EMBL/GenBank/DDBJ whole genome shotgun (WGS) entry which is preliminary data.</text>
</comment>
<feature type="region of interest" description="Disordered" evidence="1">
    <location>
        <begin position="1"/>
        <end position="216"/>
    </location>
</feature>
<proteinExistence type="predicted"/>
<keyword evidence="3" id="KW-1185">Reference proteome</keyword>
<feature type="compositionally biased region" description="Low complexity" evidence="1">
    <location>
        <begin position="187"/>
        <end position="203"/>
    </location>
</feature>
<organism evidence="2 3">
    <name type="scientific">Jimgerdemannia flammicorona</name>
    <dbReference type="NCBI Taxonomy" id="994334"/>
    <lineage>
        <taxon>Eukaryota</taxon>
        <taxon>Fungi</taxon>
        <taxon>Fungi incertae sedis</taxon>
        <taxon>Mucoromycota</taxon>
        <taxon>Mucoromycotina</taxon>
        <taxon>Endogonomycetes</taxon>
        <taxon>Endogonales</taxon>
        <taxon>Endogonaceae</taxon>
        <taxon>Jimgerdemannia</taxon>
    </lineage>
</organism>
<evidence type="ECO:0000313" key="3">
    <source>
        <dbReference type="Proteomes" id="UP000274822"/>
    </source>
</evidence>
<feature type="compositionally biased region" description="Polar residues" evidence="1">
    <location>
        <begin position="45"/>
        <end position="59"/>
    </location>
</feature>
<feature type="compositionally biased region" description="Acidic residues" evidence="1">
    <location>
        <begin position="1"/>
        <end position="11"/>
    </location>
</feature>
<feature type="non-terminal residue" evidence="2">
    <location>
        <position position="216"/>
    </location>
</feature>
<feature type="compositionally biased region" description="Pro residues" evidence="1">
    <location>
        <begin position="153"/>
        <end position="173"/>
    </location>
</feature>
<dbReference type="Proteomes" id="UP000274822">
    <property type="component" value="Unassembled WGS sequence"/>
</dbReference>
<feature type="compositionally biased region" description="Low complexity" evidence="1">
    <location>
        <begin position="103"/>
        <end position="134"/>
    </location>
</feature>
<dbReference type="AlphaFoldDB" id="A0A433Q4G7"/>